<evidence type="ECO:0000313" key="8">
    <source>
        <dbReference type="Proteomes" id="UP000808349"/>
    </source>
</evidence>
<evidence type="ECO:0000256" key="3">
    <source>
        <dbReference type="ARBA" id="ARBA00022989"/>
    </source>
</evidence>
<protein>
    <submittedName>
        <fullName evidence="7">VWA domain-containing protein</fullName>
    </submittedName>
</protein>
<name>A0A9D7XGY5_9BACT</name>
<dbReference type="InterPro" id="IPR050768">
    <property type="entry name" value="UPF0353/GerABKA_families"/>
</dbReference>
<dbReference type="Pfam" id="PF13519">
    <property type="entry name" value="VWA_2"/>
    <property type="match status" value="1"/>
</dbReference>
<keyword evidence="1" id="KW-1003">Cell membrane</keyword>
<dbReference type="InterPro" id="IPR036465">
    <property type="entry name" value="vWFA_dom_sf"/>
</dbReference>
<reference evidence="7 8" key="1">
    <citation type="submission" date="2020-10" db="EMBL/GenBank/DDBJ databases">
        <title>Connecting structure to function with the recovery of over 1000 high-quality activated sludge metagenome-assembled genomes encoding full-length rRNA genes using long-read sequencing.</title>
        <authorList>
            <person name="Singleton C.M."/>
            <person name="Petriglieri F."/>
            <person name="Kristensen J.M."/>
            <person name="Kirkegaard R.H."/>
            <person name="Michaelsen T.Y."/>
            <person name="Andersen M.H."/>
            <person name="Karst S.M."/>
            <person name="Dueholm M.S."/>
            <person name="Nielsen P.H."/>
            <person name="Albertsen M."/>
        </authorList>
    </citation>
    <scope>NUCLEOTIDE SEQUENCE [LARGE SCALE GENOMIC DNA]</scope>
    <source>
        <strain evidence="7">Ribe_18-Q3-R11-54_BAT3C.373</strain>
    </source>
</reference>
<feature type="transmembrane region" description="Helical" evidence="5">
    <location>
        <begin position="6"/>
        <end position="26"/>
    </location>
</feature>
<dbReference type="Proteomes" id="UP000808349">
    <property type="component" value="Unassembled WGS sequence"/>
</dbReference>
<dbReference type="AlphaFoldDB" id="A0A9D7XGY5"/>
<keyword evidence="2 5" id="KW-0812">Transmembrane</keyword>
<dbReference type="PANTHER" id="PTHR22550">
    <property type="entry name" value="SPORE GERMINATION PROTEIN"/>
    <property type="match status" value="1"/>
</dbReference>
<feature type="transmembrane region" description="Helical" evidence="5">
    <location>
        <begin position="307"/>
        <end position="327"/>
    </location>
</feature>
<evidence type="ECO:0000256" key="5">
    <source>
        <dbReference type="SAM" id="Phobius"/>
    </source>
</evidence>
<dbReference type="SMART" id="SM00327">
    <property type="entry name" value="VWA"/>
    <property type="match status" value="1"/>
</dbReference>
<evidence type="ECO:0000256" key="2">
    <source>
        <dbReference type="ARBA" id="ARBA00022692"/>
    </source>
</evidence>
<evidence type="ECO:0000313" key="7">
    <source>
        <dbReference type="EMBL" id="MBK9717148.1"/>
    </source>
</evidence>
<evidence type="ECO:0000256" key="1">
    <source>
        <dbReference type="ARBA" id="ARBA00022475"/>
    </source>
</evidence>
<evidence type="ECO:0000259" key="6">
    <source>
        <dbReference type="PROSITE" id="PS50234"/>
    </source>
</evidence>
<dbReference type="PANTHER" id="PTHR22550:SF5">
    <property type="entry name" value="LEUCINE ZIPPER PROTEIN 4"/>
    <property type="match status" value="1"/>
</dbReference>
<dbReference type="PROSITE" id="PS50234">
    <property type="entry name" value="VWFA"/>
    <property type="match status" value="1"/>
</dbReference>
<feature type="domain" description="VWFA" evidence="6">
    <location>
        <begin position="90"/>
        <end position="288"/>
    </location>
</feature>
<comment type="caution">
    <text evidence="7">The sequence shown here is derived from an EMBL/GenBank/DDBJ whole genome shotgun (WGS) entry which is preliminary data.</text>
</comment>
<proteinExistence type="predicted"/>
<dbReference type="InterPro" id="IPR002035">
    <property type="entry name" value="VWF_A"/>
</dbReference>
<feature type="transmembrane region" description="Helical" evidence="5">
    <location>
        <begin position="58"/>
        <end position="77"/>
    </location>
</feature>
<sequence>MFKIDSIAYLTLLLIIPVIYGVYYFLKLNAVQLWSRLGISNQLKKSWQSNTALQRTKFILFLSILFLLIIALANPQFGLKKEKVKTQNTEIFIALDISQSMMGSDIKPNRLLRSKLLIKQLLEHFRSDRIGLITFAGEAYLQSPLTTDMATIQLLSNMIETHMASTPGTSLSAAIELARKSFPDKEGFHKMLILITDGEDHEGEAIEQAKLAAKEGISIVTIPIGTEEGSYIPNQESTGESFKRDNKGNLVKTIPNRKLLSEIADVSSGTSLEIDQGDALFEQLTKRVQLMAKKDVTFQSFNEYQSYFQWPLGIAILLLIIDCYLIYKKRHV</sequence>
<accession>A0A9D7XGY5</accession>
<organism evidence="7 8">
    <name type="scientific">Candidatus Defluviibacterium haderslevense</name>
    <dbReference type="NCBI Taxonomy" id="2981993"/>
    <lineage>
        <taxon>Bacteria</taxon>
        <taxon>Pseudomonadati</taxon>
        <taxon>Bacteroidota</taxon>
        <taxon>Saprospiria</taxon>
        <taxon>Saprospirales</taxon>
        <taxon>Saprospiraceae</taxon>
        <taxon>Candidatus Defluviibacterium</taxon>
    </lineage>
</organism>
<gene>
    <name evidence="7" type="ORF">IPO85_06485</name>
</gene>
<dbReference type="SUPFAM" id="SSF53300">
    <property type="entry name" value="vWA-like"/>
    <property type="match status" value="1"/>
</dbReference>
<dbReference type="Gene3D" id="3.40.50.410">
    <property type="entry name" value="von Willebrand factor, type A domain"/>
    <property type="match status" value="1"/>
</dbReference>
<dbReference type="EMBL" id="JADKFW010000004">
    <property type="protein sequence ID" value="MBK9717148.1"/>
    <property type="molecule type" value="Genomic_DNA"/>
</dbReference>
<evidence type="ECO:0000256" key="4">
    <source>
        <dbReference type="ARBA" id="ARBA00023136"/>
    </source>
</evidence>
<keyword evidence="3 5" id="KW-1133">Transmembrane helix</keyword>
<keyword evidence="4 5" id="KW-0472">Membrane</keyword>